<protein>
    <submittedName>
        <fullName evidence="2">Uncharacterized protein</fullName>
    </submittedName>
</protein>
<evidence type="ECO:0000313" key="3">
    <source>
        <dbReference type="Proteomes" id="UP000253918"/>
    </source>
</evidence>
<dbReference type="AlphaFoldDB" id="A0A369VYM5"/>
<gene>
    <name evidence="2" type="ORF">DVW87_06325</name>
</gene>
<sequence>MRQSHASGHPVIEGDDPPEGWGWRYLDVEEVDLPDKTPQIGPSRATSDVPAPVAARQRTRGRTPAGSW</sequence>
<feature type="region of interest" description="Disordered" evidence="1">
    <location>
        <begin position="1"/>
        <end position="68"/>
    </location>
</feature>
<evidence type="ECO:0000313" key="2">
    <source>
        <dbReference type="EMBL" id="RDE07243.1"/>
    </source>
</evidence>
<dbReference type="Proteomes" id="UP000253918">
    <property type="component" value="Unassembled WGS sequence"/>
</dbReference>
<reference evidence="2 3" key="1">
    <citation type="submission" date="2018-07" db="EMBL/GenBank/DDBJ databases">
        <title>a novel species of Sphingomonas isolated from the rhizosphere soil of Araceae plant.</title>
        <authorList>
            <person name="Zhiyong W."/>
            <person name="Qinglan Z."/>
            <person name="Zhiwei F."/>
            <person name="Ding X."/>
            <person name="Gejiao W."/>
            <person name="Shixue Z."/>
        </authorList>
    </citation>
    <scope>NUCLEOTIDE SEQUENCE [LARGE SCALE GENOMIC DNA]</scope>
    <source>
        <strain evidence="2 3">WZY 27</strain>
    </source>
</reference>
<dbReference type="OrthoDB" id="120315at2"/>
<accession>A0A369VYM5</accession>
<organism evidence="2 3">
    <name type="scientific">Sphingomonas aracearum</name>
    <dbReference type="NCBI Taxonomy" id="2283317"/>
    <lineage>
        <taxon>Bacteria</taxon>
        <taxon>Pseudomonadati</taxon>
        <taxon>Pseudomonadota</taxon>
        <taxon>Alphaproteobacteria</taxon>
        <taxon>Sphingomonadales</taxon>
        <taxon>Sphingomonadaceae</taxon>
        <taxon>Sphingomonas</taxon>
    </lineage>
</organism>
<evidence type="ECO:0000256" key="1">
    <source>
        <dbReference type="SAM" id="MobiDB-lite"/>
    </source>
</evidence>
<proteinExistence type="predicted"/>
<dbReference type="EMBL" id="QQNB01000001">
    <property type="protein sequence ID" value="RDE07243.1"/>
    <property type="molecule type" value="Genomic_DNA"/>
</dbReference>
<dbReference type="RefSeq" id="WP_114686823.1">
    <property type="nucleotide sequence ID" value="NZ_QQNB01000001.1"/>
</dbReference>
<name>A0A369VYM5_9SPHN</name>
<comment type="caution">
    <text evidence="2">The sequence shown here is derived from an EMBL/GenBank/DDBJ whole genome shotgun (WGS) entry which is preliminary data.</text>
</comment>
<keyword evidence="3" id="KW-1185">Reference proteome</keyword>